<dbReference type="EMBL" id="JBIAUT010000001">
    <property type="protein sequence ID" value="MFF4215313.1"/>
    <property type="molecule type" value="Genomic_DNA"/>
</dbReference>
<gene>
    <name evidence="1" type="ORF">ACFYZM_03405</name>
</gene>
<sequence length="56" mass="6213">MTTEEADRIAADLIHLLDQRLHTTTEPRAAAHPMKAILHPRTGVLERLSDWPSTAG</sequence>
<proteinExistence type="predicted"/>
<dbReference type="Proteomes" id="UP001602123">
    <property type="component" value="Unassembled WGS sequence"/>
</dbReference>
<reference evidence="1 2" key="1">
    <citation type="submission" date="2024-10" db="EMBL/GenBank/DDBJ databases">
        <title>The Natural Products Discovery Center: Release of the First 8490 Sequenced Strains for Exploring Actinobacteria Biosynthetic Diversity.</title>
        <authorList>
            <person name="Kalkreuter E."/>
            <person name="Kautsar S.A."/>
            <person name="Yang D."/>
            <person name="Bader C.D."/>
            <person name="Teijaro C.N."/>
            <person name="Fluegel L."/>
            <person name="Davis C.M."/>
            <person name="Simpson J.R."/>
            <person name="Lauterbach L."/>
            <person name="Steele A.D."/>
            <person name="Gui C."/>
            <person name="Meng S."/>
            <person name="Li G."/>
            <person name="Viehrig K."/>
            <person name="Ye F."/>
            <person name="Su P."/>
            <person name="Kiefer A.F."/>
            <person name="Nichols A."/>
            <person name="Cepeda A.J."/>
            <person name="Yan W."/>
            <person name="Fan B."/>
            <person name="Jiang Y."/>
            <person name="Adhikari A."/>
            <person name="Zheng C.-J."/>
            <person name="Schuster L."/>
            <person name="Cowan T.M."/>
            <person name="Smanski M.J."/>
            <person name="Chevrette M.G."/>
            <person name="De Carvalho L.P.S."/>
            <person name="Shen B."/>
        </authorList>
    </citation>
    <scope>NUCLEOTIDE SEQUENCE [LARGE SCALE GENOMIC DNA]</scope>
    <source>
        <strain evidence="1 2">NPDC001650</strain>
    </source>
</reference>
<keyword evidence="2" id="KW-1185">Reference proteome</keyword>
<evidence type="ECO:0000313" key="1">
    <source>
        <dbReference type="EMBL" id="MFF4215313.1"/>
    </source>
</evidence>
<protein>
    <submittedName>
        <fullName evidence="1">Uncharacterized protein</fullName>
    </submittedName>
</protein>
<accession>A0ABW6TRS9</accession>
<evidence type="ECO:0000313" key="2">
    <source>
        <dbReference type="Proteomes" id="UP001602123"/>
    </source>
</evidence>
<organism evidence="1 2">
    <name type="scientific">Streptomyces nondiastaticus</name>
    <dbReference type="NCBI Taxonomy" id="3154512"/>
    <lineage>
        <taxon>Bacteria</taxon>
        <taxon>Bacillati</taxon>
        <taxon>Actinomycetota</taxon>
        <taxon>Actinomycetes</taxon>
        <taxon>Kitasatosporales</taxon>
        <taxon>Streptomycetaceae</taxon>
        <taxon>Streptomyces</taxon>
    </lineage>
</organism>
<dbReference type="RefSeq" id="WP_388623985.1">
    <property type="nucleotide sequence ID" value="NZ_JBIAUT010000001.1"/>
</dbReference>
<comment type="caution">
    <text evidence="1">The sequence shown here is derived from an EMBL/GenBank/DDBJ whole genome shotgun (WGS) entry which is preliminary data.</text>
</comment>
<name>A0ABW6TRS9_9ACTN</name>